<dbReference type="RefSeq" id="WP_078440077.1">
    <property type="nucleotide sequence ID" value="NZ_CP003923.1"/>
</dbReference>
<feature type="transmembrane region" description="Helical" evidence="5">
    <location>
        <begin position="187"/>
        <end position="205"/>
    </location>
</feature>
<evidence type="ECO:0000256" key="1">
    <source>
        <dbReference type="ARBA" id="ARBA00022475"/>
    </source>
</evidence>
<protein>
    <submittedName>
        <fullName evidence="6">Sporulation protein YtaF</fullName>
    </submittedName>
</protein>
<evidence type="ECO:0000313" key="6">
    <source>
        <dbReference type="EMBL" id="AIC95265.1"/>
    </source>
</evidence>
<dbReference type="PANTHER" id="PTHR35529">
    <property type="entry name" value="MANGANESE EFFLUX PUMP MNTP-RELATED"/>
    <property type="match status" value="1"/>
</dbReference>
<dbReference type="eggNOG" id="COG1971">
    <property type="taxonomic scope" value="Bacteria"/>
</dbReference>
<evidence type="ECO:0000256" key="4">
    <source>
        <dbReference type="ARBA" id="ARBA00023136"/>
    </source>
</evidence>
<dbReference type="InterPro" id="IPR003810">
    <property type="entry name" value="Mntp/YtaF"/>
</dbReference>
<organism evidence="6 7">
    <name type="scientific">Shouchella lehensis G1</name>
    <dbReference type="NCBI Taxonomy" id="1246626"/>
    <lineage>
        <taxon>Bacteria</taxon>
        <taxon>Bacillati</taxon>
        <taxon>Bacillota</taxon>
        <taxon>Bacilli</taxon>
        <taxon>Bacillales</taxon>
        <taxon>Bacillaceae</taxon>
        <taxon>Shouchella</taxon>
    </lineage>
</organism>
<feature type="transmembrane region" description="Helical" evidence="5">
    <location>
        <begin position="132"/>
        <end position="152"/>
    </location>
</feature>
<dbReference type="OrthoDB" id="1679205at2"/>
<dbReference type="InterPro" id="IPR014205">
    <property type="entry name" value="Spore_YtaF"/>
</dbReference>
<evidence type="ECO:0000256" key="5">
    <source>
        <dbReference type="SAM" id="Phobius"/>
    </source>
</evidence>
<feature type="transmembrane region" description="Helical" evidence="5">
    <location>
        <begin position="31"/>
        <end position="53"/>
    </location>
</feature>
<feature type="transmembrane region" description="Helical" evidence="5">
    <location>
        <begin position="158"/>
        <end position="180"/>
    </location>
</feature>
<evidence type="ECO:0000313" key="7">
    <source>
        <dbReference type="Proteomes" id="UP000027142"/>
    </source>
</evidence>
<keyword evidence="1" id="KW-1003">Cell membrane</keyword>
<dbReference type="Pfam" id="PF02659">
    <property type="entry name" value="Mntp"/>
    <property type="match status" value="2"/>
</dbReference>
<feature type="transmembrane region" description="Helical" evidence="5">
    <location>
        <begin position="6"/>
        <end position="24"/>
    </location>
</feature>
<dbReference type="KEGG" id="ble:BleG1_2700"/>
<evidence type="ECO:0000256" key="3">
    <source>
        <dbReference type="ARBA" id="ARBA00022989"/>
    </source>
</evidence>
<keyword evidence="4 5" id="KW-0472">Membrane</keyword>
<dbReference type="PATRIC" id="fig|1246626.3.peg.2692"/>
<dbReference type="STRING" id="1246626.BleG1_2700"/>
<gene>
    <name evidence="6" type="ORF">BleG1_2700</name>
</gene>
<dbReference type="NCBIfam" id="TIGR02840">
    <property type="entry name" value="spore_YtaF"/>
    <property type="match status" value="1"/>
</dbReference>
<sequence>MFSLIILAMALSLDSFGVGLTYGMRKIKIPWLSLAFIGLCSGLSILIAMSVGATIAQVISVSVAETIGALILIIIGAWALIETYRPRKEPVQRLQKQDIDFTIKMFGYVIHILRDPAKADMDSSGTVTGREALLLGLALSLDAFGAGIAAALMGFSPIGLALMVAFLSALFVSLGMVGGYRLAHVKWVKRLSFLPGLLLILIGLLKL</sequence>
<proteinExistence type="predicted"/>
<evidence type="ECO:0000256" key="2">
    <source>
        <dbReference type="ARBA" id="ARBA00022692"/>
    </source>
</evidence>
<dbReference type="AlphaFoldDB" id="A0A060LZR6"/>
<dbReference type="EMBL" id="CP003923">
    <property type="protein sequence ID" value="AIC95265.1"/>
    <property type="molecule type" value="Genomic_DNA"/>
</dbReference>
<name>A0A060LZR6_9BACI</name>
<dbReference type="Proteomes" id="UP000027142">
    <property type="component" value="Chromosome"/>
</dbReference>
<reference evidence="6 7" key="1">
    <citation type="journal article" date="2014" name="Gene">
        <title>A comparative genomic analysis of the alkalitolerant soil bacterium Bacillus lehensis G1.</title>
        <authorList>
            <person name="Noor Y.M."/>
            <person name="Samsulrizal N.H."/>
            <person name="Jema'on N.A."/>
            <person name="Low K.O."/>
            <person name="Ramli A.N."/>
            <person name="Alias N.I."/>
            <person name="Damis S.I."/>
            <person name="Fuzi S.F."/>
            <person name="Isa M.N."/>
            <person name="Murad A.M."/>
            <person name="Raih M.F."/>
            <person name="Bakar F.D."/>
            <person name="Najimudin N."/>
            <person name="Mahadi N.M."/>
            <person name="Illias R.M."/>
        </authorList>
    </citation>
    <scope>NUCLEOTIDE SEQUENCE [LARGE SCALE GENOMIC DNA]</scope>
    <source>
        <strain evidence="6 7">G1</strain>
    </source>
</reference>
<keyword evidence="7" id="KW-1185">Reference proteome</keyword>
<feature type="transmembrane region" description="Helical" evidence="5">
    <location>
        <begin position="59"/>
        <end position="81"/>
    </location>
</feature>
<accession>A0A060LZR6</accession>
<keyword evidence="2 5" id="KW-0812">Transmembrane</keyword>
<dbReference type="HOGENOM" id="CLU_094526_0_0_9"/>
<keyword evidence="3 5" id="KW-1133">Transmembrane helix</keyword>
<dbReference type="PANTHER" id="PTHR35529:SF2">
    <property type="entry name" value="SPORULATION PROTEIN YTAF-RELATED"/>
    <property type="match status" value="1"/>
</dbReference>